<feature type="transmembrane region" description="Helical" evidence="4">
    <location>
        <begin position="6"/>
        <end position="24"/>
    </location>
</feature>
<accession>A0ABY5I179</accession>
<dbReference type="PANTHER" id="PTHR11361">
    <property type="entry name" value="DNA MISMATCH REPAIR PROTEIN MUTS FAMILY MEMBER"/>
    <property type="match status" value="1"/>
</dbReference>
<sequence>MPYSQVILEIGVVFQLCLAFLFYGKHQKIFEPISYLSTGLESYAHSYAQIVNNSFTSDYLKNLQQQLIKQEDVVLAIRQLSRISQKVIYRHNIFAFIVLNGLGLFDFYIHFQYAHWLKQYQEIVPEWFDVLAKFESLMSLSVLKIDQFDVVLPHIQDQKVLDFEDLRHPLIAPQQVVGNDFSMNEPLCVITGSNMSGKTTFMRSIGLNLVLAYAGGFVFAKSMTCTPMHIMTSMRIKDNVEEGVSTFYGELLRIKAMITFSKNHQPMICLIDEIFKGTNSLDRIAGAKATIEKLSLPYAYTFLTTHDLELGQLKKQNYHFDEYYQDEHIYFDYKIKKEYHSQAMDNFY</sequence>
<keyword evidence="4" id="KW-0812">Transmembrane</keyword>
<evidence type="ECO:0000256" key="4">
    <source>
        <dbReference type="SAM" id="Phobius"/>
    </source>
</evidence>
<dbReference type="InterPro" id="IPR027417">
    <property type="entry name" value="P-loop_NTPase"/>
</dbReference>
<organism evidence="6 7">
    <name type="scientific">Allocoprobacillus halotolerans</name>
    <dbReference type="NCBI Taxonomy" id="2944914"/>
    <lineage>
        <taxon>Bacteria</taxon>
        <taxon>Bacillati</taxon>
        <taxon>Bacillota</taxon>
        <taxon>Erysipelotrichia</taxon>
        <taxon>Erysipelotrichales</taxon>
        <taxon>Erysipelotrichaceae</taxon>
        <taxon>Allocoprobacillus</taxon>
    </lineage>
</organism>
<dbReference type="SUPFAM" id="SSF52540">
    <property type="entry name" value="P-loop containing nucleoside triphosphate hydrolases"/>
    <property type="match status" value="1"/>
</dbReference>
<keyword evidence="4" id="KW-0472">Membrane</keyword>
<dbReference type="InterPro" id="IPR000432">
    <property type="entry name" value="DNA_mismatch_repair_MutS_C"/>
</dbReference>
<keyword evidence="7" id="KW-1185">Reference proteome</keyword>
<dbReference type="RefSeq" id="WP_290139459.1">
    <property type="nucleotide sequence ID" value="NZ_CP101620.1"/>
</dbReference>
<dbReference type="PANTHER" id="PTHR11361:SF99">
    <property type="entry name" value="DNA MISMATCH REPAIR PROTEIN"/>
    <property type="match status" value="1"/>
</dbReference>
<evidence type="ECO:0000256" key="2">
    <source>
        <dbReference type="ARBA" id="ARBA00022840"/>
    </source>
</evidence>
<feature type="transmembrane region" description="Helical" evidence="4">
    <location>
        <begin position="92"/>
        <end position="111"/>
    </location>
</feature>
<protein>
    <recommendedName>
        <fullName evidence="5">DNA mismatch repair proteins mutS family domain-containing protein</fullName>
    </recommendedName>
</protein>
<dbReference type="InterPro" id="IPR045076">
    <property type="entry name" value="MutS"/>
</dbReference>
<evidence type="ECO:0000313" key="7">
    <source>
        <dbReference type="Proteomes" id="UP001060112"/>
    </source>
</evidence>
<feature type="domain" description="DNA mismatch repair proteins mutS family" evidence="5">
    <location>
        <begin position="185"/>
        <end position="341"/>
    </location>
</feature>
<evidence type="ECO:0000256" key="1">
    <source>
        <dbReference type="ARBA" id="ARBA00022741"/>
    </source>
</evidence>
<dbReference type="SMART" id="SM00534">
    <property type="entry name" value="MUTSac"/>
    <property type="match status" value="1"/>
</dbReference>
<evidence type="ECO:0000313" key="6">
    <source>
        <dbReference type="EMBL" id="UTY38810.1"/>
    </source>
</evidence>
<gene>
    <name evidence="6" type="ORF">NMU03_14615</name>
</gene>
<dbReference type="Pfam" id="PF00488">
    <property type="entry name" value="MutS_V"/>
    <property type="match status" value="1"/>
</dbReference>
<keyword evidence="3" id="KW-0238">DNA-binding</keyword>
<keyword evidence="4" id="KW-1133">Transmembrane helix</keyword>
<proteinExistence type="predicted"/>
<dbReference type="Proteomes" id="UP001060112">
    <property type="component" value="Chromosome"/>
</dbReference>
<keyword evidence="2" id="KW-0067">ATP-binding</keyword>
<feature type="transmembrane region" description="Helical" evidence="4">
    <location>
        <begin position="201"/>
        <end position="220"/>
    </location>
</feature>
<dbReference type="EMBL" id="CP101620">
    <property type="protein sequence ID" value="UTY38810.1"/>
    <property type="molecule type" value="Genomic_DNA"/>
</dbReference>
<evidence type="ECO:0000256" key="3">
    <source>
        <dbReference type="ARBA" id="ARBA00023125"/>
    </source>
</evidence>
<name>A0ABY5I179_9FIRM</name>
<reference evidence="6" key="1">
    <citation type="submission" date="2022-07" db="EMBL/GenBank/DDBJ databases">
        <title>Faecal culturing of patients with breast cancer.</title>
        <authorList>
            <person name="Teng N.M.Y."/>
            <person name="Kiu R."/>
            <person name="Evans R."/>
            <person name="Baker D.J."/>
            <person name="Zenner C."/>
            <person name="Robinson S.D."/>
            <person name="Hall L.J."/>
        </authorList>
    </citation>
    <scope>NUCLEOTIDE SEQUENCE</scope>
    <source>
        <strain evidence="6">LH1062</strain>
    </source>
</reference>
<keyword evidence="1" id="KW-0547">Nucleotide-binding</keyword>
<evidence type="ECO:0000259" key="5">
    <source>
        <dbReference type="SMART" id="SM00534"/>
    </source>
</evidence>
<dbReference type="Gene3D" id="3.40.50.300">
    <property type="entry name" value="P-loop containing nucleotide triphosphate hydrolases"/>
    <property type="match status" value="1"/>
</dbReference>